<dbReference type="InterPro" id="IPR012337">
    <property type="entry name" value="RNaseH-like_sf"/>
</dbReference>
<evidence type="ECO:0000259" key="1">
    <source>
        <dbReference type="Pfam" id="PF13456"/>
    </source>
</evidence>
<name>A0A803QKM0_CANSA</name>
<protein>
    <recommendedName>
        <fullName evidence="1">RNase H type-1 domain-containing protein</fullName>
    </recommendedName>
</protein>
<dbReference type="Gramene" id="evm.model.10.1701">
    <property type="protein sequence ID" value="cds.evm.model.10.1701"/>
    <property type="gene ID" value="evm.TU.10.1701"/>
</dbReference>
<dbReference type="InterPro" id="IPR036397">
    <property type="entry name" value="RNaseH_sf"/>
</dbReference>
<dbReference type="Proteomes" id="UP000596661">
    <property type="component" value="Unassembled WGS sequence"/>
</dbReference>
<sequence length="132" mass="14570">MVARNSVGFLVEGRLKLTSAQVDVVVAEAIGIREVLSWLKDRQWPQVFIETDSLCVVQALHSSIHMISLFGSVIQDCKNLLASFHNVVVSFVKRSANVVAHTFAKAARLYCTFSLESIPTELLPCLVADVRV</sequence>
<proteinExistence type="predicted"/>
<keyword evidence="3" id="KW-1185">Reference proteome</keyword>
<dbReference type="EMBL" id="UZAU01000821">
    <property type="status" value="NOT_ANNOTATED_CDS"/>
    <property type="molecule type" value="Genomic_DNA"/>
</dbReference>
<dbReference type="AlphaFoldDB" id="A0A803QKM0"/>
<feature type="domain" description="RNase H type-1" evidence="1">
    <location>
        <begin position="2"/>
        <end position="107"/>
    </location>
</feature>
<dbReference type="PANTHER" id="PTHR47074:SF11">
    <property type="entry name" value="REVERSE TRANSCRIPTASE-LIKE PROTEIN"/>
    <property type="match status" value="1"/>
</dbReference>
<reference evidence="2" key="1">
    <citation type="submission" date="2021-03" db="UniProtKB">
        <authorList>
            <consortium name="EnsemblPlants"/>
        </authorList>
    </citation>
    <scope>IDENTIFICATION</scope>
</reference>
<dbReference type="GO" id="GO:0003676">
    <property type="term" value="F:nucleic acid binding"/>
    <property type="evidence" value="ECO:0007669"/>
    <property type="project" value="InterPro"/>
</dbReference>
<dbReference type="Pfam" id="PF13456">
    <property type="entry name" value="RVT_3"/>
    <property type="match status" value="1"/>
</dbReference>
<dbReference type="EnsemblPlants" id="evm.model.10.1701">
    <property type="protein sequence ID" value="cds.evm.model.10.1701"/>
    <property type="gene ID" value="evm.TU.10.1701"/>
</dbReference>
<organism evidence="2 3">
    <name type="scientific">Cannabis sativa</name>
    <name type="common">Hemp</name>
    <name type="synonym">Marijuana</name>
    <dbReference type="NCBI Taxonomy" id="3483"/>
    <lineage>
        <taxon>Eukaryota</taxon>
        <taxon>Viridiplantae</taxon>
        <taxon>Streptophyta</taxon>
        <taxon>Embryophyta</taxon>
        <taxon>Tracheophyta</taxon>
        <taxon>Spermatophyta</taxon>
        <taxon>Magnoliopsida</taxon>
        <taxon>eudicotyledons</taxon>
        <taxon>Gunneridae</taxon>
        <taxon>Pentapetalae</taxon>
        <taxon>rosids</taxon>
        <taxon>fabids</taxon>
        <taxon>Rosales</taxon>
        <taxon>Cannabaceae</taxon>
        <taxon>Cannabis</taxon>
    </lineage>
</organism>
<dbReference type="CDD" id="cd06222">
    <property type="entry name" value="RNase_H_like"/>
    <property type="match status" value="1"/>
</dbReference>
<dbReference type="InterPro" id="IPR044730">
    <property type="entry name" value="RNase_H-like_dom_plant"/>
</dbReference>
<dbReference type="GO" id="GO:0004523">
    <property type="term" value="F:RNA-DNA hybrid ribonuclease activity"/>
    <property type="evidence" value="ECO:0007669"/>
    <property type="project" value="InterPro"/>
</dbReference>
<accession>A0A803QKM0</accession>
<dbReference type="PANTHER" id="PTHR47074">
    <property type="entry name" value="BNAC02G40300D PROTEIN"/>
    <property type="match status" value="1"/>
</dbReference>
<evidence type="ECO:0000313" key="2">
    <source>
        <dbReference type="EnsemblPlants" id="cds.evm.model.10.1701"/>
    </source>
</evidence>
<dbReference type="InterPro" id="IPR052929">
    <property type="entry name" value="RNase_H-like_EbsB-rel"/>
</dbReference>
<dbReference type="Gene3D" id="3.30.420.10">
    <property type="entry name" value="Ribonuclease H-like superfamily/Ribonuclease H"/>
    <property type="match status" value="1"/>
</dbReference>
<dbReference type="SUPFAM" id="SSF53098">
    <property type="entry name" value="Ribonuclease H-like"/>
    <property type="match status" value="1"/>
</dbReference>
<dbReference type="OMA" id="CMHASPC"/>
<evidence type="ECO:0000313" key="3">
    <source>
        <dbReference type="Proteomes" id="UP000596661"/>
    </source>
</evidence>
<dbReference type="InterPro" id="IPR002156">
    <property type="entry name" value="RNaseH_domain"/>
</dbReference>